<dbReference type="Proteomes" id="UP000217446">
    <property type="component" value="Unassembled WGS sequence"/>
</dbReference>
<proteinExistence type="predicted"/>
<dbReference type="EMBL" id="BDQI01000009">
    <property type="protein sequence ID" value="GAX53084.1"/>
    <property type="molecule type" value="Genomic_DNA"/>
</dbReference>
<protein>
    <submittedName>
        <fullName evidence="3">Uncharacterized protein</fullName>
    </submittedName>
</protein>
<name>A0A250VG78_STROL</name>
<feature type="transmembrane region" description="Helical" evidence="2">
    <location>
        <begin position="72"/>
        <end position="91"/>
    </location>
</feature>
<comment type="caution">
    <text evidence="3">The sequence shown here is derived from an EMBL/GenBank/DDBJ whole genome shotgun (WGS) entry which is preliminary data.</text>
</comment>
<organism evidence="3 4">
    <name type="scientific">Streptomyces olivochromogenes</name>
    <dbReference type="NCBI Taxonomy" id="1963"/>
    <lineage>
        <taxon>Bacteria</taxon>
        <taxon>Bacillati</taxon>
        <taxon>Actinomycetota</taxon>
        <taxon>Actinomycetes</taxon>
        <taxon>Kitasatosporales</taxon>
        <taxon>Streptomycetaceae</taxon>
        <taxon>Streptomyces</taxon>
    </lineage>
</organism>
<feature type="region of interest" description="Disordered" evidence="1">
    <location>
        <begin position="96"/>
        <end position="126"/>
    </location>
</feature>
<evidence type="ECO:0000256" key="2">
    <source>
        <dbReference type="SAM" id="Phobius"/>
    </source>
</evidence>
<feature type="transmembrane region" description="Helical" evidence="2">
    <location>
        <begin position="6"/>
        <end position="30"/>
    </location>
</feature>
<feature type="transmembrane region" description="Helical" evidence="2">
    <location>
        <begin position="42"/>
        <end position="60"/>
    </location>
</feature>
<keyword evidence="2" id="KW-0472">Membrane</keyword>
<evidence type="ECO:0000256" key="1">
    <source>
        <dbReference type="SAM" id="MobiDB-lite"/>
    </source>
</evidence>
<keyword evidence="2" id="KW-0812">Transmembrane</keyword>
<evidence type="ECO:0000313" key="4">
    <source>
        <dbReference type="Proteomes" id="UP000217446"/>
    </source>
</evidence>
<keyword evidence="2" id="KW-1133">Transmembrane helix</keyword>
<dbReference type="AlphaFoldDB" id="A0A250VG78"/>
<sequence>MDTFDWVVAILAATICFVPGLAAVTTAWLFPWLRASIARPRLWGWGELMLGLFFAMQLMDQTIIFTPHSGDVLFYGGLAFGVVGLYLMMLARSPGGTPEAPAPPYGSEVQLPASQSVADPSHPSAT</sequence>
<keyword evidence="4" id="KW-1185">Reference proteome</keyword>
<gene>
    <name evidence="3" type="ORF">SO3561_04609</name>
</gene>
<accession>A0A250VG78</accession>
<evidence type="ECO:0000313" key="3">
    <source>
        <dbReference type="EMBL" id="GAX53084.1"/>
    </source>
</evidence>
<dbReference type="RefSeq" id="WP_067373999.1">
    <property type="nucleotide sequence ID" value="NZ_BDQI01000009.1"/>
</dbReference>
<reference evidence="4" key="1">
    <citation type="submission" date="2017-05" db="EMBL/GenBank/DDBJ databases">
        <title>Streptomyces olivochromogenes NBRC 3561 whole genome shotgun sequence.</title>
        <authorList>
            <person name="Dohra H."/>
            <person name="Kodani S."/>
        </authorList>
    </citation>
    <scope>NUCLEOTIDE SEQUENCE [LARGE SCALE GENOMIC DNA]</scope>
    <source>
        <strain evidence="4">NBRC 3561</strain>
    </source>
</reference>
<feature type="compositionally biased region" description="Polar residues" evidence="1">
    <location>
        <begin position="112"/>
        <end position="126"/>
    </location>
</feature>